<dbReference type="InterPro" id="IPR036390">
    <property type="entry name" value="WH_DNA-bd_sf"/>
</dbReference>
<dbReference type="InterPro" id="IPR019585">
    <property type="entry name" value="Rpn7/CSN1"/>
</dbReference>
<evidence type="ECO:0000256" key="3">
    <source>
        <dbReference type="ARBA" id="ARBA00022942"/>
    </source>
</evidence>
<dbReference type="EMBL" id="JBBCAQ010000034">
    <property type="protein sequence ID" value="KAK7580367.1"/>
    <property type="molecule type" value="Genomic_DNA"/>
</dbReference>
<organism evidence="5 6">
    <name type="scientific">Parthenolecanium corni</name>
    <dbReference type="NCBI Taxonomy" id="536013"/>
    <lineage>
        <taxon>Eukaryota</taxon>
        <taxon>Metazoa</taxon>
        <taxon>Ecdysozoa</taxon>
        <taxon>Arthropoda</taxon>
        <taxon>Hexapoda</taxon>
        <taxon>Insecta</taxon>
        <taxon>Pterygota</taxon>
        <taxon>Neoptera</taxon>
        <taxon>Paraneoptera</taxon>
        <taxon>Hemiptera</taxon>
        <taxon>Sternorrhyncha</taxon>
        <taxon>Coccoidea</taxon>
        <taxon>Coccidae</taxon>
        <taxon>Parthenolecanium</taxon>
    </lineage>
</organism>
<sequence>MEEETTTPAYMQLAAIRFCLSLPELKNHHELRSKLMEGIREGNMAPYYKEVCEEFNWPLDNGLFKQMSDANTKRILELDQEHDKNFIDEEDQVSGIWQAKLDYLCSIGDQQGATTLAETKFNDKSVPKSHRIDAIFALFRIAYFHGCNIRLMKSVIEKAADLIETSGGDWSARNKLKAYEGIWSLAVRDFTRAANLFVDVVPTFESYELASFGTIIRYTVYACMIALPRSELKKKLMHHGVMAQALNSEFKDLKEYFLSLYEGRYSDFFICLAKVENDMKKDPLLYPHYRHYNQAMRLRAYKQILQAYRSLSLDYMAKSFGVTVDFIESEVARFAAAGRLQCKIDSVAGAVVTCHYTHSKSECQTEAPEATLVRGTLYQSTVKKGDILLNRLKKLARIIDF</sequence>
<evidence type="ECO:0000259" key="4">
    <source>
        <dbReference type="PROSITE" id="PS50250"/>
    </source>
</evidence>
<dbReference type="GO" id="GO:0043161">
    <property type="term" value="P:proteasome-mediated ubiquitin-dependent protein catabolic process"/>
    <property type="evidence" value="ECO:0007669"/>
    <property type="project" value="TreeGrafter"/>
</dbReference>
<name>A0AAN9TAK8_9HEMI</name>
<keyword evidence="3" id="KW-0647">Proteasome</keyword>
<dbReference type="PROSITE" id="PS50250">
    <property type="entry name" value="PCI"/>
    <property type="match status" value="1"/>
</dbReference>
<dbReference type="PANTHER" id="PTHR14145">
    <property type="entry name" value="26S PROTESOME SUBUNIT 6"/>
    <property type="match status" value="1"/>
</dbReference>
<protein>
    <recommendedName>
        <fullName evidence="2">26S proteasome non-ATPase regulatory subunit 6</fullName>
    </recommendedName>
</protein>
<accession>A0AAN9TAK8</accession>
<gene>
    <name evidence="5" type="ORF">V9T40_000996</name>
</gene>
<dbReference type="InterPro" id="IPR045135">
    <property type="entry name" value="Rpn7_N"/>
</dbReference>
<dbReference type="SMART" id="SM00088">
    <property type="entry name" value="PINT"/>
    <property type="match status" value="1"/>
</dbReference>
<dbReference type="InterPro" id="IPR049549">
    <property type="entry name" value="RPN7_PSMD6_C"/>
</dbReference>
<dbReference type="SUPFAM" id="SSF46785">
    <property type="entry name" value="Winged helix' DNA-binding domain"/>
    <property type="match status" value="1"/>
</dbReference>
<evidence type="ECO:0000313" key="5">
    <source>
        <dbReference type="EMBL" id="KAK7580367.1"/>
    </source>
</evidence>
<dbReference type="PANTHER" id="PTHR14145:SF1">
    <property type="entry name" value="26S PROTEASOME NON-ATPASE REGULATORY SUBUNIT 6"/>
    <property type="match status" value="1"/>
</dbReference>
<comment type="similarity">
    <text evidence="1">Belongs to the proteasome subunit S10 family.</text>
</comment>
<dbReference type="Gene3D" id="1.25.40.570">
    <property type="match status" value="1"/>
</dbReference>
<dbReference type="Pfam" id="PF10602">
    <property type="entry name" value="RPN7"/>
    <property type="match status" value="1"/>
</dbReference>
<keyword evidence="6" id="KW-1185">Reference proteome</keyword>
<reference evidence="5 6" key="1">
    <citation type="submission" date="2024-03" db="EMBL/GenBank/DDBJ databases">
        <title>Adaptation during the transition from Ophiocordyceps entomopathogen to insect associate is accompanied by gene loss and intensified selection.</title>
        <authorList>
            <person name="Ward C.M."/>
            <person name="Onetto C.A."/>
            <person name="Borneman A.R."/>
        </authorList>
    </citation>
    <scope>NUCLEOTIDE SEQUENCE [LARGE SCALE GENOMIC DNA]</scope>
    <source>
        <strain evidence="5">AWRI1</strain>
        <tissue evidence="5">Single Adult Female</tissue>
    </source>
</reference>
<dbReference type="GO" id="GO:0005838">
    <property type="term" value="C:proteasome regulatory particle"/>
    <property type="evidence" value="ECO:0007669"/>
    <property type="project" value="TreeGrafter"/>
</dbReference>
<evidence type="ECO:0000256" key="1">
    <source>
        <dbReference type="ARBA" id="ARBA00005717"/>
    </source>
</evidence>
<proteinExistence type="inferred from homology"/>
<dbReference type="FunFam" id="1.25.40.570:FF:000005">
    <property type="entry name" value="26S proteasome regulatory subunit N7"/>
    <property type="match status" value="1"/>
</dbReference>
<dbReference type="InterPro" id="IPR000717">
    <property type="entry name" value="PCI_dom"/>
</dbReference>
<dbReference type="Pfam" id="PF21154">
    <property type="entry name" value="RPN7_PSMD6_C"/>
    <property type="match status" value="1"/>
</dbReference>
<dbReference type="AlphaFoldDB" id="A0AAN9TAK8"/>
<feature type="domain" description="PCI" evidence="4">
    <location>
        <begin position="189"/>
        <end position="358"/>
    </location>
</feature>
<dbReference type="Proteomes" id="UP001367676">
    <property type="component" value="Unassembled WGS sequence"/>
</dbReference>
<dbReference type="Pfam" id="PF01399">
    <property type="entry name" value="PCI"/>
    <property type="match status" value="1"/>
</dbReference>
<comment type="caution">
    <text evidence="5">The sequence shown here is derived from an EMBL/GenBank/DDBJ whole genome shotgun (WGS) entry which is preliminary data.</text>
</comment>
<evidence type="ECO:0000256" key="2">
    <source>
        <dbReference type="ARBA" id="ARBA00014932"/>
    </source>
</evidence>
<evidence type="ECO:0000313" key="6">
    <source>
        <dbReference type="Proteomes" id="UP001367676"/>
    </source>
</evidence>